<dbReference type="Proteomes" id="UP000671995">
    <property type="component" value="Chromosome"/>
</dbReference>
<dbReference type="InterPro" id="IPR000847">
    <property type="entry name" value="LysR_HTH_N"/>
</dbReference>
<sequence>MELYQLRELIAFAECGNLSKAAEAVHTSQSAYN</sequence>
<dbReference type="PROSITE" id="PS50931">
    <property type="entry name" value="HTH_LYSR"/>
    <property type="match status" value="1"/>
</dbReference>
<evidence type="ECO:0000313" key="2">
    <source>
        <dbReference type="EMBL" id="QTQ12315.1"/>
    </source>
</evidence>
<evidence type="ECO:0000313" key="3">
    <source>
        <dbReference type="Proteomes" id="UP000671995"/>
    </source>
</evidence>
<dbReference type="RefSeq" id="WP_210117029.1">
    <property type="nucleotide sequence ID" value="NZ_CP054257.1"/>
</dbReference>
<dbReference type="EMBL" id="CP054257">
    <property type="protein sequence ID" value="QTQ12315.1"/>
    <property type="molecule type" value="Genomic_DNA"/>
</dbReference>
<protein>
    <submittedName>
        <fullName evidence="2">LysR family transcriptional regulator</fullName>
    </submittedName>
</protein>
<accession>A0A975ICV8</accession>
<dbReference type="SUPFAM" id="SSF46785">
    <property type="entry name" value="Winged helix' DNA-binding domain"/>
    <property type="match status" value="1"/>
</dbReference>
<dbReference type="Gene3D" id="1.10.10.10">
    <property type="entry name" value="Winged helix-like DNA-binding domain superfamily/Winged helix DNA-binding domain"/>
    <property type="match status" value="1"/>
</dbReference>
<dbReference type="AlphaFoldDB" id="A0A975ICV8"/>
<reference evidence="2" key="1">
    <citation type="submission" date="2020-05" db="EMBL/GenBank/DDBJ databases">
        <authorList>
            <person name="Zeng H."/>
            <person name="Chan Y.K."/>
            <person name="Watt R.M."/>
        </authorList>
    </citation>
    <scope>NUCLEOTIDE SEQUENCE</scope>
    <source>
        <strain evidence="2">ATCC 700773</strain>
    </source>
</reference>
<reference evidence="2" key="2">
    <citation type="journal article" date="2021" name="Microbiol. Resour. Announc.">
        <title>Complete Genome Sequences of Three Human Oral Treponema parvum Isolates.</title>
        <authorList>
            <person name="Zeng H."/>
            <person name="Watt R.M."/>
        </authorList>
    </citation>
    <scope>NUCLEOTIDE SEQUENCE</scope>
    <source>
        <strain evidence="2">ATCC 700773</strain>
    </source>
</reference>
<name>A0A975ICV8_9SPIR</name>
<dbReference type="InterPro" id="IPR036390">
    <property type="entry name" value="WH_DNA-bd_sf"/>
</dbReference>
<dbReference type="InterPro" id="IPR036388">
    <property type="entry name" value="WH-like_DNA-bd_sf"/>
</dbReference>
<organism evidence="2 3">
    <name type="scientific">Treponema parvum</name>
    <dbReference type="NCBI Taxonomy" id="138851"/>
    <lineage>
        <taxon>Bacteria</taxon>
        <taxon>Pseudomonadati</taxon>
        <taxon>Spirochaetota</taxon>
        <taxon>Spirochaetia</taxon>
        <taxon>Spirochaetales</taxon>
        <taxon>Treponemataceae</taxon>
        <taxon>Treponema</taxon>
    </lineage>
</organism>
<feature type="domain" description="HTH lysR-type" evidence="1">
    <location>
        <begin position="1"/>
        <end position="33"/>
    </location>
</feature>
<gene>
    <name evidence="2" type="ORF">HRI96_08950</name>
</gene>
<dbReference type="GO" id="GO:0003700">
    <property type="term" value="F:DNA-binding transcription factor activity"/>
    <property type="evidence" value="ECO:0007669"/>
    <property type="project" value="InterPro"/>
</dbReference>
<dbReference type="Pfam" id="PF00126">
    <property type="entry name" value="HTH_1"/>
    <property type="match status" value="1"/>
</dbReference>
<evidence type="ECO:0000259" key="1">
    <source>
        <dbReference type="PROSITE" id="PS50931"/>
    </source>
</evidence>
<proteinExistence type="predicted"/>